<gene>
    <name evidence="1" type="ORF">ACFPIH_19870</name>
</gene>
<name>A0ABV9APB9_9ACTN</name>
<dbReference type="Proteomes" id="UP001595839">
    <property type="component" value="Unassembled WGS sequence"/>
</dbReference>
<evidence type="ECO:0000313" key="1">
    <source>
        <dbReference type="EMBL" id="MFC4501760.1"/>
    </source>
</evidence>
<evidence type="ECO:0000313" key="2">
    <source>
        <dbReference type="Proteomes" id="UP001595839"/>
    </source>
</evidence>
<keyword evidence="2" id="KW-1185">Reference proteome</keyword>
<dbReference type="RefSeq" id="WP_381173732.1">
    <property type="nucleotide sequence ID" value="NZ_JBHSFK010000012.1"/>
</dbReference>
<evidence type="ECO:0008006" key="3">
    <source>
        <dbReference type="Google" id="ProtNLM"/>
    </source>
</evidence>
<comment type="caution">
    <text evidence="1">The sequence shown here is derived from an EMBL/GenBank/DDBJ whole genome shotgun (WGS) entry which is preliminary data.</text>
</comment>
<protein>
    <recommendedName>
        <fullName evidence="3">DUF2188 domain-containing protein</fullName>
    </recommendedName>
</protein>
<accession>A0ABV9APB9</accession>
<proteinExistence type="predicted"/>
<organism evidence="1 2">
    <name type="scientific">Streptomyces vulcanius</name>
    <dbReference type="NCBI Taxonomy" id="1441876"/>
    <lineage>
        <taxon>Bacteria</taxon>
        <taxon>Bacillati</taxon>
        <taxon>Actinomycetota</taxon>
        <taxon>Actinomycetes</taxon>
        <taxon>Kitasatosporales</taxon>
        <taxon>Streptomycetaceae</taxon>
        <taxon>Streptomyces</taxon>
    </lineage>
</organism>
<dbReference type="EMBL" id="JBHSFK010000012">
    <property type="protein sequence ID" value="MFC4501760.1"/>
    <property type="molecule type" value="Genomic_DNA"/>
</dbReference>
<sequence length="62" mass="6600">MEGASHRYEVEAKPAAGGWRVIKRPNGGSGGLVIGEYKHTERPAADEVAGLLNALRDKEVGQ</sequence>
<reference evidence="2" key="1">
    <citation type="journal article" date="2019" name="Int. J. Syst. Evol. Microbiol.">
        <title>The Global Catalogue of Microorganisms (GCM) 10K type strain sequencing project: providing services to taxonomists for standard genome sequencing and annotation.</title>
        <authorList>
            <consortium name="The Broad Institute Genomics Platform"/>
            <consortium name="The Broad Institute Genome Sequencing Center for Infectious Disease"/>
            <person name="Wu L."/>
            <person name="Ma J."/>
        </authorList>
    </citation>
    <scope>NUCLEOTIDE SEQUENCE [LARGE SCALE GENOMIC DNA]</scope>
    <source>
        <strain evidence="2">CGMCC 4.7177</strain>
    </source>
</reference>